<comment type="caution">
    <text evidence="5">The sequence shown here is derived from an EMBL/GenBank/DDBJ whole genome shotgun (WGS) entry which is preliminary data.</text>
</comment>
<evidence type="ECO:0000313" key="6">
    <source>
        <dbReference type="Proteomes" id="UP001626550"/>
    </source>
</evidence>
<dbReference type="GO" id="GO:0005856">
    <property type="term" value="C:cytoskeleton"/>
    <property type="evidence" value="ECO:0007669"/>
    <property type="project" value="UniProtKB-SubCell"/>
</dbReference>
<reference evidence="5 6" key="1">
    <citation type="submission" date="2024-11" db="EMBL/GenBank/DDBJ databases">
        <title>Adaptive evolution of stress response genes in parasites aligns with host niche diversity.</title>
        <authorList>
            <person name="Hahn C."/>
            <person name="Resl P."/>
        </authorList>
    </citation>
    <scope>NUCLEOTIDE SEQUENCE [LARGE SCALE GENOMIC DNA]</scope>
    <source>
        <strain evidence="5">EGGRZ-B1_66</strain>
        <tissue evidence="5">Body</tissue>
    </source>
</reference>
<gene>
    <name evidence="5" type="primary">KATNB1</name>
    <name evidence="5" type="ORF">Ciccas_007306</name>
</gene>
<dbReference type="AlphaFoldDB" id="A0ABD2Q3X1"/>
<dbReference type="Pfam" id="PF13925">
    <property type="entry name" value="Katanin_con80"/>
    <property type="match status" value="1"/>
</dbReference>
<evidence type="ECO:0000313" key="5">
    <source>
        <dbReference type="EMBL" id="KAL3314088.1"/>
    </source>
</evidence>
<sequence>RSVAAGNACNQSEAARLASKAANTGEVDPDALRNMRQAHEPFLALLKERVRVMELLRGRWSARNPNQAIEFAANTSEPAVLVDLLSILNRMEIKSWKLDTATAVLPLLNNLMASKYSSHVETACDTLKIVLKHFGQLISSTARGLPSIGVDLCQESRVNKCQDCMYHLDQLRDSLSSDSVIEKAGPIGREARIMFELLNS</sequence>
<dbReference type="PANTHER" id="PTHR19845:SF0">
    <property type="entry name" value="KATANIN P80 WD40 REPEAT-CONTAINING SUBUNIT B1"/>
    <property type="match status" value="1"/>
</dbReference>
<evidence type="ECO:0000256" key="3">
    <source>
        <dbReference type="ARBA" id="ARBA00023212"/>
    </source>
</evidence>
<keyword evidence="6" id="KW-1185">Reference proteome</keyword>
<feature type="domain" description="Katanin p80 subunit C-terminal" evidence="4">
    <location>
        <begin position="38"/>
        <end position="194"/>
    </location>
</feature>
<evidence type="ECO:0000259" key="4">
    <source>
        <dbReference type="Pfam" id="PF13925"/>
    </source>
</evidence>
<proteinExistence type="predicted"/>
<keyword evidence="3" id="KW-0206">Cytoskeleton</keyword>
<organism evidence="5 6">
    <name type="scientific">Cichlidogyrus casuarinus</name>
    <dbReference type="NCBI Taxonomy" id="1844966"/>
    <lineage>
        <taxon>Eukaryota</taxon>
        <taxon>Metazoa</taxon>
        <taxon>Spiralia</taxon>
        <taxon>Lophotrochozoa</taxon>
        <taxon>Platyhelminthes</taxon>
        <taxon>Monogenea</taxon>
        <taxon>Monopisthocotylea</taxon>
        <taxon>Dactylogyridea</taxon>
        <taxon>Ancyrocephalidae</taxon>
        <taxon>Cichlidogyrus</taxon>
    </lineage>
</organism>
<feature type="non-terminal residue" evidence="5">
    <location>
        <position position="1"/>
    </location>
</feature>
<name>A0ABD2Q3X1_9PLAT</name>
<comment type="subcellular location">
    <subcellularLocation>
        <location evidence="1">Cytoplasm</location>
        <location evidence="1">Cytoskeleton</location>
    </subcellularLocation>
</comment>
<accession>A0ABD2Q3X1</accession>
<dbReference type="EMBL" id="JBJKFK010001101">
    <property type="protein sequence ID" value="KAL3314088.1"/>
    <property type="molecule type" value="Genomic_DNA"/>
</dbReference>
<dbReference type="PANTHER" id="PTHR19845">
    <property type="entry name" value="KATANIN P80 SUBUNIT"/>
    <property type="match status" value="1"/>
</dbReference>
<dbReference type="Proteomes" id="UP001626550">
    <property type="component" value="Unassembled WGS sequence"/>
</dbReference>
<evidence type="ECO:0000256" key="1">
    <source>
        <dbReference type="ARBA" id="ARBA00004245"/>
    </source>
</evidence>
<protein>
    <submittedName>
        <fullName evidence="5">Katanin p80 WD40 repeat-containing subunit B1</fullName>
    </submittedName>
</protein>
<keyword evidence="2" id="KW-0963">Cytoplasm</keyword>
<dbReference type="InterPro" id="IPR028021">
    <property type="entry name" value="Katanin_C-terminal"/>
</dbReference>
<evidence type="ECO:0000256" key="2">
    <source>
        <dbReference type="ARBA" id="ARBA00022490"/>
    </source>
</evidence>